<sequence length="196" mass="20956">MTRRIYMDNSATSFPKPAAVTEAMVRFAEHCGASAGRGAYQEAKACGEMIAACRVGLAELINAEGPERIVFTLNCSEALAIGIRGVLNTAGDAHAVTTVMDHNSALRPLAALAEQTHLAATYVQADPETSLVDPGDVRAISAVVRRLLADPGRRAELVALGNRRYPQFTWERTATATLDVYRRALAKRGSGETTGR</sequence>
<dbReference type="PANTHER" id="PTHR11601:SF34">
    <property type="entry name" value="CYSTEINE DESULFURASE"/>
    <property type="match status" value="1"/>
</dbReference>
<evidence type="ECO:0000259" key="3">
    <source>
        <dbReference type="Pfam" id="PF00266"/>
    </source>
</evidence>
<dbReference type="InterPro" id="IPR000192">
    <property type="entry name" value="Aminotrans_V_dom"/>
</dbReference>
<dbReference type="EMBL" id="LAZR01037844">
    <property type="protein sequence ID" value="KKL21130.1"/>
    <property type="molecule type" value="Genomic_DNA"/>
</dbReference>
<accession>A0A0F9BH41</accession>
<dbReference type="Gene3D" id="3.90.1150.10">
    <property type="entry name" value="Aspartate Aminotransferase, domain 1"/>
    <property type="match status" value="1"/>
</dbReference>
<dbReference type="InterPro" id="IPR015422">
    <property type="entry name" value="PyrdxlP-dep_Trfase_small"/>
</dbReference>
<evidence type="ECO:0000256" key="2">
    <source>
        <dbReference type="ARBA" id="ARBA00006490"/>
    </source>
</evidence>
<gene>
    <name evidence="4" type="ORF">LCGC14_2448540</name>
</gene>
<dbReference type="PANTHER" id="PTHR11601">
    <property type="entry name" value="CYSTEINE DESULFURYLASE FAMILY MEMBER"/>
    <property type="match status" value="1"/>
</dbReference>
<dbReference type="AlphaFoldDB" id="A0A0F9BH41"/>
<reference evidence="4" key="1">
    <citation type="journal article" date="2015" name="Nature">
        <title>Complex archaea that bridge the gap between prokaryotes and eukaryotes.</title>
        <authorList>
            <person name="Spang A."/>
            <person name="Saw J.H."/>
            <person name="Jorgensen S.L."/>
            <person name="Zaremba-Niedzwiedzka K."/>
            <person name="Martijn J."/>
            <person name="Lind A.E."/>
            <person name="van Eijk R."/>
            <person name="Schleper C."/>
            <person name="Guy L."/>
            <person name="Ettema T.J."/>
        </authorList>
    </citation>
    <scope>NUCLEOTIDE SEQUENCE</scope>
</reference>
<evidence type="ECO:0000313" key="4">
    <source>
        <dbReference type="EMBL" id="KKL21130.1"/>
    </source>
</evidence>
<dbReference type="SUPFAM" id="SSF53383">
    <property type="entry name" value="PLP-dependent transferases"/>
    <property type="match status" value="1"/>
</dbReference>
<comment type="caution">
    <text evidence="4">The sequence shown here is derived from an EMBL/GenBank/DDBJ whole genome shotgun (WGS) entry which is preliminary data.</text>
</comment>
<comment type="similarity">
    <text evidence="2">Belongs to the class-V pyridoxal-phosphate-dependent aminotransferase family. NifS/IscS subfamily.</text>
</comment>
<name>A0A0F9BH41_9ZZZZ</name>
<dbReference type="InterPro" id="IPR015421">
    <property type="entry name" value="PyrdxlP-dep_Trfase_major"/>
</dbReference>
<proteinExistence type="inferred from homology"/>
<dbReference type="Pfam" id="PF00266">
    <property type="entry name" value="Aminotran_5"/>
    <property type="match status" value="1"/>
</dbReference>
<evidence type="ECO:0000256" key="1">
    <source>
        <dbReference type="ARBA" id="ARBA00001933"/>
    </source>
</evidence>
<feature type="domain" description="Aminotransferase class V" evidence="3">
    <location>
        <begin position="5"/>
        <end position="130"/>
    </location>
</feature>
<dbReference type="Gene3D" id="3.40.640.10">
    <property type="entry name" value="Type I PLP-dependent aspartate aminotransferase-like (Major domain)"/>
    <property type="match status" value="1"/>
</dbReference>
<dbReference type="SUPFAM" id="SSF53756">
    <property type="entry name" value="UDP-Glycosyltransferase/glycogen phosphorylase"/>
    <property type="match status" value="1"/>
</dbReference>
<dbReference type="InterPro" id="IPR015424">
    <property type="entry name" value="PyrdxlP-dep_Trfase"/>
</dbReference>
<protein>
    <recommendedName>
        <fullName evidence="3">Aminotransferase class V domain-containing protein</fullName>
    </recommendedName>
</protein>
<organism evidence="4">
    <name type="scientific">marine sediment metagenome</name>
    <dbReference type="NCBI Taxonomy" id="412755"/>
    <lineage>
        <taxon>unclassified sequences</taxon>
        <taxon>metagenomes</taxon>
        <taxon>ecological metagenomes</taxon>
    </lineage>
</organism>
<comment type="cofactor">
    <cofactor evidence="1">
        <name>pyridoxal 5'-phosphate</name>
        <dbReference type="ChEBI" id="CHEBI:597326"/>
    </cofactor>
</comment>